<gene>
    <name evidence="9" type="ORF">OUY24_35230</name>
</gene>
<comment type="cofactor">
    <cofactor evidence="1">
        <name>FAD</name>
        <dbReference type="ChEBI" id="CHEBI:57692"/>
    </cofactor>
</comment>
<dbReference type="PANTHER" id="PTHR46028:SF2">
    <property type="entry name" value="KYNURENINE 3-MONOOXYGENASE"/>
    <property type="match status" value="1"/>
</dbReference>
<reference evidence="9 10" key="1">
    <citation type="submission" date="2022-11" db="EMBL/GenBank/DDBJ databases">
        <title>Nonomuraea corallina sp. nov., a new species of the genus Nonomuraea isolated from sea side sediment in Thai sea.</title>
        <authorList>
            <person name="Ngamcharungchit C."/>
            <person name="Matsumoto A."/>
            <person name="Suriyachadkun C."/>
            <person name="Panbangred W."/>
            <person name="Inahashi Y."/>
            <person name="Intra B."/>
        </authorList>
    </citation>
    <scope>NUCLEOTIDE SEQUENCE [LARGE SCALE GENOMIC DNA]</scope>
    <source>
        <strain evidence="9 10">DSM 43553</strain>
    </source>
</reference>
<evidence type="ECO:0000256" key="2">
    <source>
        <dbReference type="ARBA" id="ARBA00022630"/>
    </source>
</evidence>
<feature type="domain" description="FAD-binding" evidence="8">
    <location>
        <begin position="6"/>
        <end position="337"/>
    </location>
</feature>
<keyword evidence="7" id="KW-0472">Membrane</keyword>
<evidence type="ECO:0000259" key="8">
    <source>
        <dbReference type="Pfam" id="PF01494"/>
    </source>
</evidence>
<dbReference type="InterPro" id="IPR036188">
    <property type="entry name" value="FAD/NAD-bd_sf"/>
</dbReference>
<dbReference type="PRINTS" id="PR00420">
    <property type="entry name" value="RNGMNOXGNASE"/>
</dbReference>
<dbReference type="RefSeq" id="WP_271279395.1">
    <property type="nucleotide sequence ID" value="NZ_BAABFD010000007.1"/>
</dbReference>
<dbReference type="Pfam" id="PF01494">
    <property type="entry name" value="FAD_binding_3"/>
    <property type="match status" value="1"/>
</dbReference>
<dbReference type="SUPFAM" id="SSF51905">
    <property type="entry name" value="FAD/NAD(P)-binding domain"/>
    <property type="match status" value="1"/>
</dbReference>
<evidence type="ECO:0000256" key="4">
    <source>
        <dbReference type="ARBA" id="ARBA00022857"/>
    </source>
</evidence>
<keyword evidence="3" id="KW-0274">FAD</keyword>
<dbReference type="InterPro" id="IPR002938">
    <property type="entry name" value="FAD-bd"/>
</dbReference>
<keyword evidence="10" id="KW-1185">Reference proteome</keyword>
<dbReference type="EMBL" id="JAPNUD010000162">
    <property type="protein sequence ID" value="MDA0645907.1"/>
    <property type="molecule type" value="Genomic_DNA"/>
</dbReference>
<evidence type="ECO:0000313" key="10">
    <source>
        <dbReference type="Proteomes" id="UP001212498"/>
    </source>
</evidence>
<keyword evidence="2" id="KW-0285">Flavoprotein</keyword>
<dbReference type="Gene3D" id="3.50.50.60">
    <property type="entry name" value="FAD/NAD(P)-binding domain"/>
    <property type="match status" value="1"/>
</dbReference>
<evidence type="ECO:0000256" key="5">
    <source>
        <dbReference type="ARBA" id="ARBA00023002"/>
    </source>
</evidence>
<keyword evidence="5" id="KW-0560">Oxidoreductase</keyword>
<accession>A0ABT4T8S5</accession>
<sequence length="433" mass="47332">MDSNPDAVIVGAGLAGPLLASMIARRGYRVDLVEGRPDPRSARHDSGRSINLGMSARAIAALREVGLWQEARRLSVPMRGRMVHTAGGRSSFYPYGKDPSQILHSIRRDALVCLLVEHAEKQPGVRLRFGTRCVAVDRDAAAVTMEDGSKLTAGFVVGADGASSLVRTEMQRGLPAGFSREYLEWGYKEITIRARPDGTPAVPLEALHIWPGERGLGVAHPNVDNSLTCTLFLPRDEPPDRASDAFPHLAELVPDLDEQASAAPMGHLTTVRTAPWHHRDTMVLVGDAAHAVYPFYGQGMNASFEDCLALDRMLARHPRDRQAAFAAYERSRKPHTDVLAELSAQNFLELRDGMRSPLRLARKRLDLLLHKAFPGTWVPLYTLVSHTTVPYGEALRRARRQDRVAAALTVTGAGAAVAGLLAVLGRRHGRTSR</sequence>
<evidence type="ECO:0000256" key="1">
    <source>
        <dbReference type="ARBA" id="ARBA00001974"/>
    </source>
</evidence>
<keyword evidence="6" id="KW-0503">Monooxygenase</keyword>
<evidence type="ECO:0000256" key="3">
    <source>
        <dbReference type="ARBA" id="ARBA00022827"/>
    </source>
</evidence>
<dbReference type="PANTHER" id="PTHR46028">
    <property type="entry name" value="KYNURENINE 3-MONOOXYGENASE"/>
    <property type="match status" value="1"/>
</dbReference>
<keyword evidence="7" id="KW-1133">Transmembrane helix</keyword>
<keyword evidence="4" id="KW-0521">NADP</keyword>
<proteinExistence type="predicted"/>
<keyword evidence="7" id="KW-0812">Transmembrane</keyword>
<organism evidence="9 10">
    <name type="scientific">Nonomuraea ferruginea</name>
    <dbReference type="NCBI Taxonomy" id="46174"/>
    <lineage>
        <taxon>Bacteria</taxon>
        <taxon>Bacillati</taxon>
        <taxon>Actinomycetota</taxon>
        <taxon>Actinomycetes</taxon>
        <taxon>Streptosporangiales</taxon>
        <taxon>Streptosporangiaceae</taxon>
        <taxon>Nonomuraea</taxon>
    </lineage>
</organism>
<evidence type="ECO:0000313" key="9">
    <source>
        <dbReference type="EMBL" id="MDA0645907.1"/>
    </source>
</evidence>
<protein>
    <submittedName>
        <fullName evidence="9">NAD(P)/FAD-dependent oxidoreductase</fullName>
    </submittedName>
</protein>
<feature type="transmembrane region" description="Helical" evidence="7">
    <location>
        <begin position="404"/>
        <end position="424"/>
    </location>
</feature>
<evidence type="ECO:0000256" key="6">
    <source>
        <dbReference type="ARBA" id="ARBA00023033"/>
    </source>
</evidence>
<comment type="caution">
    <text evidence="9">The sequence shown here is derived from an EMBL/GenBank/DDBJ whole genome shotgun (WGS) entry which is preliminary data.</text>
</comment>
<name>A0ABT4T8S5_9ACTN</name>
<dbReference type="Proteomes" id="UP001212498">
    <property type="component" value="Unassembled WGS sequence"/>
</dbReference>
<evidence type="ECO:0000256" key="7">
    <source>
        <dbReference type="SAM" id="Phobius"/>
    </source>
</evidence>